<dbReference type="PANTHER" id="PTHR31649">
    <property type="entry name" value="AGAP009604-PA"/>
    <property type="match status" value="1"/>
</dbReference>
<evidence type="ECO:0000256" key="1">
    <source>
        <dbReference type="SAM" id="MobiDB-lite"/>
    </source>
</evidence>
<dbReference type="InterPro" id="IPR006616">
    <property type="entry name" value="DM9_repeat"/>
</dbReference>
<feature type="compositionally biased region" description="Pro residues" evidence="1">
    <location>
        <begin position="8"/>
        <end position="27"/>
    </location>
</feature>
<feature type="region of interest" description="Disordered" evidence="1">
    <location>
        <begin position="1"/>
        <end position="44"/>
    </location>
</feature>
<dbReference type="SMART" id="SM00696">
    <property type="entry name" value="DM9"/>
    <property type="match status" value="1"/>
</dbReference>
<dbReference type="EMBL" id="BPWL01000003">
    <property type="protein sequence ID" value="GJJ08703.1"/>
    <property type="molecule type" value="Genomic_DNA"/>
</dbReference>
<evidence type="ECO:0000313" key="2">
    <source>
        <dbReference type="EMBL" id="GJJ08703.1"/>
    </source>
</evidence>
<proteinExistence type="predicted"/>
<dbReference type="AlphaFoldDB" id="A0AAV5A5F5"/>
<evidence type="ECO:0000313" key="3">
    <source>
        <dbReference type="Proteomes" id="UP001050691"/>
    </source>
</evidence>
<accession>A0AAV5A5F5</accession>
<organism evidence="2 3">
    <name type="scientific">Clathrus columnatus</name>
    <dbReference type="NCBI Taxonomy" id="1419009"/>
    <lineage>
        <taxon>Eukaryota</taxon>
        <taxon>Fungi</taxon>
        <taxon>Dikarya</taxon>
        <taxon>Basidiomycota</taxon>
        <taxon>Agaricomycotina</taxon>
        <taxon>Agaricomycetes</taxon>
        <taxon>Phallomycetidae</taxon>
        <taxon>Phallales</taxon>
        <taxon>Clathraceae</taxon>
        <taxon>Clathrus</taxon>
    </lineage>
</organism>
<comment type="caution">
    <text evidence="2">The sequence shown here is derived from an EMBL/GenBank/DDBJ whole genome shotgun (WGS) entry which is preliminary data.</text>
</comment>
<reference evidence="2" key="1">
    <citation type="submission" date="2021-10" db="EMBL/GenBank/DDBJ databases">
        <title>De novo Genome Assembly of Clathrus columnatus (Basidiomycota, Fungi) Using Illumina and Nanopore Sequence Data.</title>
        <authorList>
            <person name="Ogiso-Tanaka E."/>
            <person name="Itagaki H."/>
            <person name="Hosoya T."/>
            <person name="Hosaka K."/>
        </authorList>
    </citation>
    <scope>NUCLEOTIDE SEQUENCE</scope>
    <source>
        <strain evidence="2">MO-923</strain>
    </source>
</reference>
<gene>
    <name evidence="2" type="ORF">Clacol_002922</name>
</gene>
<protein>
    <submittedName>
        <fullName evidence="2">Uncharacterized protein</fullName>
    </submittedName>
</protein>
<keyword evidence="3" id="KW-1185">Reference proteome</keyword>
<dbReference type="Proteomes" id="UP001050691">
    <property type="component" value="Unassembled WGS sequence"/>
</dbReference>
<name>A0AAV5A5F5_9AGAM</name>
<sequence>MSTFPSAFAPPPGPPPPVTSRPPPPPAGNRYALTTSNPFPSIESLPPTRIHDLAGSHQVVYVGSALFEKSVQPCKIGPHLNPPVSVPYGGQEINHTGRYDLLPIDESLMEWADTSHGRIPSGRRPVEGGYEENGERLFHALAPIEGIWVPGKTGIHLGAAHVPFGGERVVKEGYKILIEVIVKSISY</sequence>
<dbReference type="Pfam" id="PF11901">
    <property type="entry name" value="DM9"/>
    <property type="match status" value="1"/>
</dbReference>
<dbReference type="PANTHER" id="PTHR31649:SF1">
    <property type="entry name" value="FARNESOIC ACID O-METHYL TRANSFERASE DOMAIN-CONTAINING PROTEIN"/>
    <property type="match status" value="1"/>
</dbReference>